<feature type="transmembrane region" description="Helical" evidence="8">
    <location>
        <begin position="315"/>
        <end position="339"/>
    </location>
</feature>
<feature type="transmembrane region" description="Helical" evidence="8">
    <location>
        <begin position="155"/>
        <end position="174"/>
    </location>
</feature>
<feature type="transmembrane region" description="Helical" evidence="8">
    <location>
        <begin position="194"/>
        <end position="219"/>
    </location>
</feature>
<feature type="transmembrane region" description="Helical" evidence="8">
    <location>
        <begin position="74"/>
        <end position="90"/>
    </location>
</feature>
<evidence type="ECO:0000256" key="3">
    <source>
        <dbReference type="ARBA" id="ARBA00022475"/>
    </source>
</evidence>
<reference evidence="10 11" key="1">
    <citation type="submission" date="2019-06" db="EMBL/GenBank/DDBJ databases">
        <title>Sulfurimonas gotlandica sp. nov., a chemoautotrophic and psychrotolerant epsilonproteobacterium isolated from a pelagic redoxcline, and an emended description of the genus Sulfurimonas.</title>
        <authorList>
            <person name="Wang S."/>
            <person name="Jiang L."/>
            <person name="Shao Z."/>
        </authorList>
    </citation>
    <scope>NUCLEOTIDE SEQUENCE [LARGE SCALE GENOMIC DNA]</scope>
    <source>
        <strain evidence="10 11">S2-6</strain>
    </source>
</reference>
<dbReference type="InterPro" id="IPR003918">
    <property type="entry name" value="NADH_UbQ_OxRdtase"/>
</dbReference>
<keyword evidence="3" id="KW-1003">Cell membrane</keyword>
<evidence type="ECO:0000256" key="6">
    <source>
        <dbReference type="ARBA" id="ARBA00023136"/>
    </source>
</evidence>
<dbReference type="InterPro" id="IPR050586">
    <property type="entry name" value="CPA3_Na-H_Antiporter_D"/>
</dbReference>
<feature type="transmembrane region" description="Helical" evidence="8">
    <location>
        <begin position="259"/>
        <end position="283"/>
    </location>
</feature>
<feature type="transmembrane region" description="Helical" evidence="8">
    <location>
        <begin position="102"/>
        <end position="119"/>
    </location>
</feature>
<dbReference type="PANTHER" id="PTHR42703">
    <property type="entry name" value="NADH DEHYDROGENASE"/>
    <property type="match status" value="1"/>
</dbReference>
<feature type="transmembrane region" description="Helical" evidence="8">
    <location>
        <begin position="360"/>
        <end position="379"/>
    </location>
</feature>
<evidence type="ECO:0000256" key="4">
    <source>
        <dbReference type="ARBA" id="ARBA00022692"/>
    </source>
</evidence>
<feature type="transmembrane region" description="Helical" evidence="8">
    <location>
        <begin position="442"/>
        <end position="465"/>
    </location>
</feature>
<feature type="transmembrane region" description="Helical" evidence="8">
    <location>
        <begin position="226"/>
        <end position="247"/>
    </location>
</feature>
<dbReference type="GO" id="GO:0008137">
    <property type="term" value="F:NADH dehydrogenase (ubiquinone) activity"/>
    <property type="evidence" value="ECO:0007669"/>
    <property type="project" value="InterPro"/>
</dbReference>
<feature type="domain" description="NADH:quinone oxidoreductase/Mrp antiporter transmembrane" evidence="9">
    <location>
        <begin position="119"/>
        <end position="408"/>
    </location>
</feature>
<keyword evidence="4 7" id="KW-0812">Transmembrane</keyword>
<organism evidence="10 11">
    <name type="scientific">Sulfurimonas sediminis</name>
    <dbReference type="NCBI Taxonomy" id="2590020"/>
    <lineage>
        <taxon>Bacteria</taxon>
        <taxon>Pseudomonadati</taxon>
        <taxon>Campylobacterota</taxon>
        <taxon>Epsilonproteobacteria</taxon>
        <taxon>Campylobacterales</taxon>
        <taxon>Sulfurimonadaceae</taxon>
        <taxon>Sulfurimonas</taxon>
    </lineage>
</organism>
<dbReference type="PRINTS" id="PR01437">
    <property type="entry name" value="NUOXDRDTASE4"/>
</dbReference>
<sequence length="478" mass="51315">MEVFLILLPIFGGVLSFLVPKFNQTIAITTLLLTLFIVVGVAVKLLESGAYYHLVGGWGAPLGINLYIDGLSLVMLGLTALIGLGAGIYAKKYFTHRQSLWFWPLWLFLITGLNALFLSQDIFNFYVTLELIGLASASLTALSNTKEALIGAMRYLLVTLLGSLAYLLGVALLYHGFGSVDMALLATKIKSVPVAWAAMGLMSAGLLLKSALFPLHFWLPPAHASAPAPISAILSALIIKASIYIQLRLWLSLFLPLNSFYFEIFFALLGSVAVVWGSVSALVQTRLKLLIAYSTVAQVGYLFIAFSLALGGMSIAWSALIYLMLSHALAKSALFLVAGNLLHFHGHDRIIDLDRIAQRLPLSTAAFALAGVSIIGLPLSGGFIGKWFLLEASIANNNWGITLVILLGGLLAAGYIFKVLGFTFTKAAVAQETKQIPLSMEIVPLFFAVMAILLGFFATPLLALIHIGNPFGIIGAAP</sequence>
<keyword evidence="6 8" id="KW-0472">Membrane</keyword>
<dbReference type="RefSeq" id="WP_193151302.1">
    <property type="nucleotide sequence ID" value="NZ_CP041235.1"/>
</dbReference>
<dbReference type="PANTHER" id="PTHR42703:SF1">
    <property type="entry name" value="NA(+)_H(+) ANTIPORTER SUBUNIT D1"/>
    <property type="match status" value="1"/>
</dbReference>
<name>A0A7M1AZX3_9BACT</name>
<dbReference type="KEGG" id="ssei:FJR45_03095"/>
<feature type="transmembrane region" description="Helical" evidence="8">
    <location>
        <begin position="125"/>
        <end position="143"/>
    </location>
</feature>
<gene>
    <name evidence="10" type="ORF">FJR45_03095</name>
</gene>
<evidence type="ECO:0000313" key="11">
    <source>
        <dbReference type="Proteomes" id="UP000593719"/>
    </source>
</evidence>
<evidence type="ECO:0000313" key="10">
    <source>
        <dbReference type="EMBL" id="QOP42990.1"/>
    </source>
</evidence>
<comment type="subcellular location">
    <subcellularLocation>
        <location evidence="1">Cell membrane</location>
        <topology evidence="1">Multi-pass membrane protein</topology>
    </subcellularLocation>
    <subcellularLocation>
        <location evidence="7">Membrane</location>
        <topology evidence="7">Multi-pass membrane protein</topology>
    </subcellularLocation>
</comment>
<dbReference type="GO" id="GO:0005886">
    <property type="term" value="C:plasma membrane"/>
    <property type="evidence" value="ECO:0007669"/>
    <property type="project" value="UniProtKB-SubCell"/>
</dbReference>
<feature type="transmembrane region" description="Helical" evidence="8">
    <location>
        <begin position="290"/>
        <end position="309"/>
    </location>
</feature>
<evidence type="ECO:0000256" key="7">
    <source>
        <dbReference type="RuleBase" id="RU000320"/>
    </source>
</evidence>
<feature type="transmembrane region" description="Helical" evidence="8">
    <location>
        <begin position="399"/>
        <end position="421"/>
    </location>
</feature>
<dbReference type="AlphaFoldDB" id="A0A7M1AZX3"/>
<evidence type="ECO:0000256" key="8">
    <source>
        <dbReference type="SAM" id="Phobius"/>
    </source>
</evidence>
<keyword evidence="11" id="KW-1185">Reference proteome</keyword>
<protein>
    <submittedName>
        <fullName evidence="10">Oxidoreductase</fullName>
    </submittedName>
</protein>
<evidence type="ECO:0000259" key="9">
    <source>
        <dbReference type="Pfam" id="PF00361"/>
    </source>
</evidence>
<feature type="transmembrane region" description="Helical" evidence="8">
    <location>
        <begin position="26"/>
        <end position="43"/>
    </location>
</feature>
<evidence type="ECO:0000256" key="2">
    <source>
        <dbReference type="ARBA" id="ARBA00005346"/>
    </source>
</evidence>
<dbReference type="Proteomes" id="UP000593719">
    <property type="component" value="Chromosome"/>
</dbReference>
<accession>A0A7M1AZX3</accession>
<keyword evidence="5 8" id="KW-1133">Transmembrane helix</keyword>
<dbReference type="EMBL" id="CP041235">
    <property type="protein sequence ID" value="QOP42990.1"/>
    <property type="molecule type" value="Genomic_DNA"/>
</dbReference>
<comment type="similarity">
    <text evidence="2">Belongs to the CPA3 antiporters (TC 2.A.63) subunit D family.</text>
</comment>
<proteinExistence type="inferred from homology"/>
<evidence type="ECO:0000256" key="1">
    <source>
        <dbReference type="ARBA" id="ARBA00004651"/>
    </source>
</evidence>
<evidence type="ECO:0000256" key="5">
    <source>
        <dbReference type="ARBA" id="ARBA00022989"/>
    </source>
</evidence>
<dbReference type="GO" id="GO:0042773">
    <property type="term" value="P:ATP synthesis coupled electron transport"/>
    <property type="evidence" value="ECO:0007669"/>
    <property type="project" value="InterPro"/>
</dbReference>
<dbReference type="InterPro" id="IPR001750">
    <property type="entry name" value="ND/Mrp_TM"/>
</dbReference>
<dbReference type="Pfam" id="PF00361">
    <property type="entry name" value="Proton_antipo_M"/>
    <property type="match status" value="1"/>
</dbReference>